<dbReference type="KEGG" id="ssck:SPSK_09697"/>
<dbReference type="PANTHER" id="PTHR35802">
    <property type="entry name" value="PROTEASE SYNTHASE AND SPORULATION PROTEIN PAI 2"/>
    <property type="match status" value="1"/>
</dbReference>
<comment type="caution">
    <text evidence="1">The sequence shown here is derived from an EMBL/GenBank/DDBJ whole genome shotgun (WGS) entry which is preliminary data.</text>
</comment>
<reference evidence="1 2" key="2">
    <citation type="journal article" date="2015" name="Eukaryot. Cell">
        <title>Asexual propagation of a virulent clone complex in a human and feline outbreak of sporotrichosis.</title>
        <authorList>
            <person name="Teixeira Mde M."/>
            <person name="Rodrigues A.M."/>
            <person name="Tsui C.K."/>
            <person name="de Almeida L.G."/>
            <person name="Van Diepeningen A.D."/>
            <person name="van den Ende B.G."/>
            <person name="Fernandes G.F."/>
            <person name="Kano R."/>
            <person name="Hamelin R.C."/>
            <person name="Lopes-Bezerra L.M."/>
            <person name="Vasconcelos A.T."/>
            <person name="de Hoog S."/>
            <person name="de Camargo Z.P."/>
            <person name="Felipe M.S."/>
        </authorList>
    </citation>
    <scope>NUCLEOTIDE SEQUENCE [LARGE SCALE GENOMIC DNA]</scope>
    <source>
        <strain evidence="1 2">1099-18</strain>
    </source>
</reference>
<dbReference type="VEuPathDB" id="FungiDB:SPSK_09697"/>
<dbReference type="SUPFAM" id="SSF50475">
    <property type="entry name" value="FMN-binding split barrel"/>
    <property type="match status" value="1"/>
</dbReference>
<organism evidence="1 2">
    <name type="scientific">Sporothrix schenckii 1099-18</name>
    <dbReference type="NCBI Taxonomy" id="1397361"/>
    <lineage>
        <taxon>Eukaryota</taxon>
        <taxon>Fungi</taxon>
        <taxon>Dikarya</taxon>
        <taxon>Ascomycota</taxon>
        <taxon>Pezizomycotina</taxon>
        <taxon>Sordariomycetes</taxon>
        <taxon>Sordariomycetidae</taxon>
        <taxon>Ophiostomatales</taxon>
        <taxon>Ophiostomataceae</taxon>
        <taxon>Sporothrix</taxon>
    </lineage>
</organism>
<reference evidence="1 2" key="1">
    <citation type="journal article" date="2014" name="BMC Genomics">
        <title>Comparative genomics of the major fungal agents of human and animal Sporotrichosis: Sporothrix schenckii and Sporothrix brasiliensis.</title>
        <authorList>
            <person name="Teixeira M.M."/>
            <person name="de Almeida L.G."/>
            <person name="Kubitschek-Barreira P."/>
            <person name="Alves F.L."/>
            <person name="Kioshima E.S."/>
            <person name="Abadio A.K."/>
            <person name="Fernandes L."/>
            <person name="Derengowski L.S."/>
            <person name="Ferreira K.S."/>
            <person name="Souza R.C."/>
            <person name="Ruiz J.C."/>
            <person name="de Andrade N.C."/>
            <person name="Paes H.C."/>
            <person name="Nicola A.M."/>
            <person name="Albuquerque P."/>
            <person name="Gerber A.L."/>
            <person name="Martins V.P."/>
            <person name="Peconick L.D."/>
            <person name="Neto A.V."/>
            <person name="Chaucanez C.B."/>
            <person name="Silva P.A."/>
            <person name="Cunha O.L."/>
            <person name="de Oliveira F.F."/>
            <person name="dos Santos T.C."/>
            <person name="Barros A.L."/>
            <person name="Soares M.A."/>
            <person name="de Oliveira L.M."/>
            <person name="Marini M.M."/>
            <person name="Villalobos-Duno H."/>
            <person name="Cunha M.M."/>
            <person name="de Hoog S."/>
            <person name="da Silveira J.F."/>
            <person name="Henrissat B."/>
            <person name="Nino-Vega G.A."/>
            <person name="Cisalpino P.S."/>
            <person name="Mora-Montes H.M."/>
            <person name="Almeida S.R."/>
            <person name="Stajich J.E."/>
            <person name="Lopes-Bezerra L.M."/>
            <person name="Vasconcelos A.T."/>
            <person name="Felipe M.S."/>
        </authorList>
    </citation>
    <scope>NUCLEOTIDE SEQUENCE [LARGE SCALE GENOMIC DNA]</scope>
    <source>
        <strain evidence="1 2">1099-18</strain>
    </source>
</reference>
<dbReference type="Pfam" id="PF04299">
    <property type="entry name" value="FMN_bind_2"/>
    <property type="match status" value="1"/>
</dbReference>
<gene>
    <name evidence="1" type="ORF">SPSK_09697</name>
</gene>
<proteinExistence type="predicted"/>
<dbReference type="Gene3D" id="2.30.110.10">
    <property type="entry name" value="Electron Transport, Fmn-binding Protein, Chain A"/>
    <property type="match status" value="1"/>
</dbReference>
<name>A0A0F2M621_SPOSC</name>
<dbReference type="Proteomes" id="UP000033710">
    <property type="component" value="Unassembled WGS sequence"/>
</dbReference>
<dbReference type="InterPro" id="IPR007396">
    <property type="entry name" value="TR_PAI2-type"/>
</dbReference>
<dbReference type="RefSeq" id="XP_016587753.1">
    <property type="nucleotide sequence ID" value="XM_016736269.1"/>
</dbReference>
<accession>A0A0F2M621</accession>
<dbReference type="PANTHER" id="PTHR35802:SF1">
    <property type="entry name" value="PROTEASE SYNTHASE AND SPORULATION PROTEIN PAI 2"/>
    <property type="match status" value="1"/>
</dbReference>
<dbReference type="GeneID" id="27671546"/>
<dbReference type="InterPro" id="IPR012349">
    <property type="entry name" value="Split_barrel_FMN-bd"/>
</dbReference>
<sequence>MYQKTEYAETSLVALRQLIRDNSLGQITTAIAADGFPLIQSTHIPWIVAVDDEASETDKGRLLGHMAKSNPQVKAMIQSVEGQPTDVPGVSVLKDEVLVVFTSNVQHYVTPKFYTESKPTTAKVVPTWNYATVHVRGKATIYVGGGPPAAASTNAAANAYLEKQLDLLSEHGERALMDYTGEGGRPEPWKVADAPTNYLDIMRKSIIGIEIEITELVGKVKMSQEMRAGDRAGVIKGFGQLGTDIGNAMSALVDEKDKAMTAAKAAKAAGGAAAGEA</sequence>
<dbReference type="AlphaFoldDB" id="A0A0F2M621"/>
<dbReference type="OrthoDB" id="2101473at2759"/>
<protein>
    <submittedName>
        <fullName evidence="1">Transcriptional regulator</fullName>
    </submittedName>
</protein>
<evidence type="ECO:0000313" key="2">
    <source>
        <dbReference type="Proteomes" id="UP000033710"/>
    </source>
</evidence>
<dbReference type="EMBL" id="AXCR01000007">
    <property type="protein sequence ID" value="KJR85077.1"/>
    <property type="molecule type" value="Genomic_DNA"/>
</dbReference>
<evidence type="ECO:0000313" key="1">
    <source>
        <dbReference type="EMBL" id="KJR85077.1"/>
    </source>
</evidence>